<keyword evidence="2 4" id="KW-0238">DNA-binding</keyword>
<proteinExistence type="predicted"/>
<evidence type="ECO:0000256" key="4">
    <source>
        <dbReference type="PROSITE-ProRule" id="PRU00267"/>
    </source>
</evidence>
<reference evidence="8" key="2">
    <citation type="submission" date="2015-04" db="EMBL/GenBank/DDBJ databases">
        <title>Myceliophthora heterothallica strain ThNM 053 complete mating region derived from unplaced scaffold.</title>
        <authorList>
            <person name="Grigoriev I."/>
        </authorList>
    </citation>
    <scope>NUCLEOTIDE SEQUENCE</scope>
    <source>
        <strain evidence="8">ThNM 053</strain>
    </source>
</reference>
<dbReference type="GO" id="GO:0030154">
    <property type="term" value="P:cell differentiation"/>
    <property type="evidence" value="ECO:0007669"/>
    <property type="project" value="TreeGrafter"/>
</dbReference>
<evidence type="ECO:0000256" key="3">
    <source>
        <dbReference type="ARBA" id="ARBA00023163"/>
    </source>
</evidence>
<evidence type="ECO:0000256" key="2">
    <source>
        <dbReference type="ARBA" id="ARBA00023125"/>
    </source>
</evidence>
<evidence type="ECO:0000256" key="1">
    <source>
        <dbReference type="ARBA" id="ARBA00023015"/>
    </source>
</evidence>
<dbReference type="AlphaFoldDB" id="A0A0M4H5R7"/>
<feature type="region of interest" description="Disordered" evidence="5">
    <location>
        <begin position="281"/>
        <end position="309"/>
    </location>
</feature>
<sequence length="336" mass="38005">MATDMAAQLAAQSVDPAMAKLLGQKYWNHFAIQLGHWNSMKVIIMDDEMFRIIPFAVKIELAQEMSKYLGEDVMFARDADNPKVWILGPKKIIRPHVTIVGTIPIWDPKKKHMPPPEIRIPRPPNAYILYRKDKHNVVKAENPNLHNNEISVITGAMWKSESPEVRAKYHQKAQEVKAHFMALHPNYRYAPRKPSEIRRRATRRASDAPEIPPIQPYFSTSSSPTRAQPFEHNAHHSAQVNNDKAGIIPNSDITRRIPAAQRFLPPVVEPGWNPLHLLPGANMPTEPTLTDEVPAEETQTPPDEGTALNAGHYPTIEELIDNWDIEADLAQMLNGI</sequence>
<dbReference type="SMART" id="SM00398">
    <property type="entry name" value="HMG"/>
    <property type="match status" value="1"/>
</dbReference>
<dbReference type="Gene3D" id="1.10.30.10">
    <property type="entry name" value="High mobility group box domain"/>
    <property type="match status" value="1"/>
</dbReference>
<dbReference type="GO" id="GO:0001228">
    <property type="term" value="F:DNA-binding transcription activator activity, RNA polymerase II-specific"/>
    <property type="evidence" value="ECO:0007669"/>
    <property type="project" value="TreeGrafter"/>
</dbReference>
<dbReference type="InterPro" id="IPR050140">
    <property type="entry name" value="SRY-related_HMG-box_TF-like"/>
</dbReference>
<dbReference type="SUPFAM" id="SSF47095">
    <property type="entry name" value="HMG-box"/>
    <property type="match status" value="1"/>
</dbReference>
<accession>A0A0M4H5R7</accession>
<keyword evidence="4" id="KW-0539">Nucleus</keyword>
<evidence type="ECO:0000313" key="7">
    <source>
        <dbReference type="EMBL" id="ALD16230.1"/>
    </source>
</evidence>
<evidence type="ECO:0000313" key="8">
    <source>
        <dbReference type="EMBL" id="ALD16244.1"/>
    </source>
</evidence>
<dbReference type="GO" id="GO:0005634">
    <property type="term" value="C:nucleus"/>
    <property type="evidence" value="ECO:0007669"/>
    <property type="project" value="UniProtKB-UniRule"/>
</dbReference>
<evidence type="ECO:0000259" key="6">
    <source>
        <dbReference type="PROSITE" id="PS50118"/>
    </source>
</evidence>
<protein>
    <submittedName>
        <fullName evidence="7">Mat a-1</fullName>
    </submittedName>
</protein>
<dbReference type="InterPro" id="IPR036910">
    <property type="entry name" value="HMG_box_dom_sf"/>
</dbReference>
<organism evidence="7">
    <name type="scientific">Thermothelomyces heterothallicus</name>
    <dbReference type="NCBI Taxonomy" id="1149786"/>
    <lineage>
        <taxon>Eukaryota</taxon>
        <taxon>Fungi</taxon>
        <taxon>Dikarya</taxon>
        <taxon>Ascomycota</taxon>
        <taxon>Pezizomycotina</taxon>
        <taxon>Sordariomycetes</taxon>
        <taxon>Sordariomycetidae</taxon>
        <taxon>Sordariales</taxon>
        <taxon>Chaetomiaceae</taxon>
        <taxon>Thermothelomyces</taxon>
    </lineage>
</organism>
<dbReference type="EMBL" id="KR119058">
    <property type="protein sequence ID" value="ALD16244.1"/>
    <property type="molecule type" value="Genomic_DNA"/>
</dbReference>
<keyword evidence="1" id="KW-0805">Transcription regulation</keyword>
<name>A0A0M4H5R7_9PEZI</name>
<dbReference type="FunFam" id="1.10.30.10:FF:000041">
    <property type="entry name" value="HMG box family protein"/>
    <property type="match status" value="1"/>
</dbReference>
<dbReference type="EMBL" id="KR119055">
    <property type="protein sequence ID" value="ALD16230.1"/>
    <property type="molecule type" value="Genomic_DNA"/>
</dbReference>
<evidence type="ECO:0000256" key="5">
    <source>
        <dbReference type="SAM" id="MobiDB-lite"/>
    </source>
</evidence>
<dbReference type="Pfam" id="PF00505">
    <property type="entry name" value="HMG_box"/>
    <property type="match status" value="1"/>
</dbReference>
<feature type="domain" description="HMG box" evidence="6">
    <location>
        <begin position="120"/>
        <end position="188"/>
    </location>
</feature>
<feature type="DNA-binding region" description="HMG box" evidence="4">
    <location>
        <begin position="120"/>
        <end position="188"/>
    </location>
</feature>
<dbReference type="GO" id="GO:0000978">
    <property type="term" value="F:RNA polymerase II cis-regulatory region sequence-specific DNA binding"/>
    <property type="evidence" value="ECO:0007669"/>
    <property type="project" value="TreeGrafter"/>
</dbReference>
<reference evidence="7" key="1">
    <citation type="submission" date="2015-04" db="EMBL/GenBank/DDBJ databases">
        <title>Myceliophthora heterothallica strain CBS 202.75 complete mating region derived from unplaced scaffold.</title>
        <authorList>
            <person name="Grigoriev I."/>
        </authorList>
    </citation>
    <scope>NUCLEOTIDE SEQUENCE</scope>
    <source>
        <strain evidence="7">CBS 202.75</strain>
    </source>
</reference>
<dbReference type="PROSITE" id="PS50118">
    <property type="entry name" value="HMG_BOX_2"/>
    <property type="match status" value="1"/>
</dbReference>
<dbReference type="CDD" id="cd01389">
    <property type="entry name" value="HMG-box_ROX1-like"/>
    <property type="match status" value="1"/>
</dbReference>
<dbReference type="PANTHER" id="PTHR10270:SF161">
    <property type="entry name" value="SEX-DETERMINING REGION Y PROTEIN"/>
    <property type="match status" value="1"/>
</dbReference>
<keyword evidence="3" id="KW-0804">Transcription</keyword>
<dbReference type="InterPro" id="IPR009071">
    <property type="entry name" value="HMG_box_dom"/>
</dbReference>
<dbReference type="PANTHER" id="PTHR10270">
    <property type="entry name" value="SOX TRANSCRIPTION FACTOR"/>
    <property type="match status" value="1"/>
</dbReference>